<evidence type="ECO:0000256" key="17">
    <source>
        <dbReference type="ARBA" id="ARBA00023329"/>
    </source>
</evidence>
<keyword evidence="16" id="KW-1015">Disulfide bond</keyword>
<feature type="signal peptide" evidence="19">
    <location>
        <begin position="1"/>
        <end position="15"/>
    </location>
</feature>
<comment type="similarity">
    <text evidence="5">Belongs to the ATG27 family.</text>
</comment>
<dbReference type="GO" id="GO:0034045">
    <property type="term" value="C:phagophore assembly site membrane"/>
    <property type="evidence" value="ECO:0007669"/>
    <property type="project" value="UniProtKB-SubCell"/>
</dbReference>
<keyword evidence="14" id="KW-0496">Mitochondrion</keyword>
<evidence type="ECO:0000256" key="3">
    <source>
        <dbReference type="ARBA" id="ARBA00004472"/>
    </source>
</evidence>
<keyword evidence="8 18" id="KW-0812">Transmembrane</keyword>
<comment type="subcellular location">
    <subcellularLocation>
        <location evidence="2">Cytoplasmic vesicle membrane</location>
        <topology evidence="2">Single-pass type I membrane protein</topology>
    </subcellularLocation>
    <subcellularLocation>
        <location evidence="4">Golgi apparatus membrane</location>
        <topology evidence="4">Single-pass type I membrane protein</topology>
    </subcellularLocation>
    <subcellularLocation>
        <location evidence="1">Mitochondrion membrane</location>
        <topology evidence="1">Single-pass membrane protein</topology>
    </subcellularLocation>
    <subcellularLocation>
        <location evidence="3">Preautophagosomal structure membrane</location>
        <topology evidence="3">Single-pass type I membrane protein</topology>
    </subcellularLocation>
</comment>
<dbReference type="PANTHER" id="PTHR15071:SF13">
    <property type="entry name" value="AUTOPHAGY-RELATED PROTEIN 27"/>
    <property type="match status" value="1"/>
</dbReference>
<dbReference type="Pfam" id="PF09451">
    <property type="entry name" value="ATG27"/>
    <property type="match status" value="1"/>
</dbReference>
<dbReference type="GO" id="GO:0000139">
    <property type="term" value="C:Golgi membrane"/>
    <property type="evidence" value="ECO:0007669"/>
    <property type="project" value="UniProtKB-SubCell"/>
</dbReference>
<dbReference type="InterPro" id="IPR009011">
    <property type="entry name" value="Man6P_isomerase_rcpt-bd_dom_sf"/>
</dbReference>
<evidence type="ECO:0000259" key="20">
    <source>
        <dbReference type="PROSITE" id="PS51914"/>
    </source>
</evidence>
<feature type="domain" description="MRH" evidence="20">
    <location>
        <begin position="29"/>
        <end position="189"/>
    </location>
</feature>
<evidence type="ECO:0000256" key="11">
    <source>
        <dbReference type="ARBA" id="ARBA00022989"/>
    </source>
</evidence>
<evidence type="ECO:0000256" key="9">
    <source>
        <dbReference type="ARBA" id="ARBA00022729"/>
    </source>
</evidence>
<keyword evidence="9 19" id="KW-0732">Signal</keyword>
<dbReference type="STRING" id="27349.A0A0L6UZN2"/>
<keyword evidence="13" id="KW-0333">Golgi apparatus</keyword>
<evidence type="ECO:0000256" key="19">
    <source>
        <dbReference type="SAM" id="SignalP"/>
    </source>
</evidence>
<evidence type="ECO:0000256" key="10">
    <source>
        <dbReference type="ARBA" id="ARBA00022927"/>
    </source>
</evidence>
<evidence type="ECO:0000313" key="22">
    <source>
        <dbReference type="Proteomes" id="UP000037035"/>
    </source>
</evidence>
<evidence type="ECO:0000256" key="7">
    <source>
        <dbReference type="ARBA" id="ARBA00022448"/>
    </source>
</evidence>
<evidence type="ECO:0000256" key="13">
    <source>
        <dbReference type="ARBA" id="ARBA00023034"/>
    </source>
</evidence>
<dbReference type="AlphaFoldDB" id="A0A0L6UZN2"/>
<keyword evidence="12" id="KW-0072">Autophagy</keyword>
<keyword evidence="11 18" id="KW-1133">Transmembrane helix</keyword>
<keyword evidence="15 18" id="KW-0472">Membrane</keyword>
<dbReference type="PROSITE" id="PS51914">
    <property type="entry name" value="MRH"/>
    <property type="match status" value="1"/>
</dbReference>
<feature type="chain" id="PRO_5013221009" description="Autophagy-related protein 27" evidence="19">
    <location>
        <begin position="16"/>
        <end position="278"/>
    </location>
</feature>
<evidence type="ECO:0000256" key="6">
    <source>
        <dbReference type="ARBA" id="ARBA00013776"/>
    </source>
</evidence>
<evidence type="ECO:0000256" key="2">
    <source>
        <dbReference type="ARBA" id="ARBA00004358"/>
    </source>
</evidence>
<evidence type="ECO:0000256" key="18">
    <source>
        <dbReference type="SAM" id="Phobius"/>
    </source>
</evidence>
<keyword evidence="22" id="KW-1185">Reference proteome</keyword>
<gene>
    <name evidence="21" type="ORF">VP01_3095g1</name>
</gene>
<evidence type="ECO:0000256" key="14">
    <source>
        <dbReference type="ARBA" id="ARBA00023128"/>
    </source>
</evidence>
<accession>A0A0L6UZN2</accession>
<dbReference type="VEuPathDB" id="FungiDB:VP01_3095g1"/>
<dbReference type="InterPro" id="IPR018939">
    <property type="entry name" value="Autophagy-rel_prot_27"/>
</dbReference>
<evidence type="ECO:0000256" key="5">
    <source>
        <dbReference type="ARBA" id="ARBA00005363"/>
    </source>
</evidence>
<dbReference type="GO" id="GO:0006914">
    <property type="term" value="P:autophagy"/>
    <property type="evidence" value="ECO:0007669"/>
    <property type="project" value="UniProtKB-KW"/>
</dbReference>
<dbReference type="InterPro" id="IPR044865">
    <property type="entry name" value="MRH_dom"/>
</dbReference>
<keyword evidence="7" id="KW-0813">Transport</keyword>
<dbReference type="PANTHER" id="PTHR15071">
    <property type="entry name" value="MANNOSE-6-PHOSPHATE RECEPTOR FAMILY MEMBER"/>
    <property type="match status" value="1"/>
</dbReference>
<dbReference type="Gene3D" id="2.70.130.10">
    <property type="entry name" value="Mannose-6-phosphate receptor binding domain"/>
    <property type="match status" value="1"/>
</dbReference>
<protein>
    <recommendedName>
        <fullName evidence="6">Autophagy-related protein 27</fullName>
    </recommendedName>
</protein>
<evidence type="ECO:0000256" key="4">
    <source>
        <dbReference type="ARBA" id="ARBA00004614"/>
    </source>
</evidence>
<dbReference type="Proteomes" id="UP000037035">
    <property type="component" value="Unassembled WGS sequence"/>
</dbReference>
<organism evidence="21 22">
    <name type="scientific">Puccinia sorghi</name>
    <dbReference type="NCBI Taxonomy" id="27349"/>
    <lineage>
        <taxon>Eukaryota</taxon>
        <taxon>Fungi</taxon>
        <taxon>Dikarya</taxon>
        <taxon>Basidiomycota</taxon>
        <taxon>Pucciniomycotina</taxon>
        <taxon>Pucciniomycetes</taxon>
        <taxon>Pucciniales</taxon>
        <taxon>Pucciniaceae</taxon>
        <taxon>Puccinia</taxon>
    </lineage>
</organism>
<evidence type="ECO:0000256" key="16">
    <source>
        <dbReference type="ARBA" id="ARBA00023157"/>
    </source>
</evidence>
<keyword evidence="17" id="KW-0968">Cytoplasmic vesicle</keyword>
<feature type="transmembrane region" description="Helical" evidence="18">
    <location>
        <begin position="206"/>
        <end position="226"/>
    </location>
</feature>
<keyword evidence="10" id="KW-0653">Protein transport</keyword>
<evidence type="ECO:0000313" key="21">
    <source>
        <dbReference type="EMBL" id="KNZ53939.1"/>
    </source>
</evidence>
<reference evidence="21 22" key="1">
    <citation type="submission" date="2015-08" db="EMBL/GenBank/DDBJ databases">
        <title>Next Generation Sequencing and Analysis of the Genome of Puccinia sorghi L Schw, the Causal Agent of Maize Common Rust.</title>
        <authorList>
            <person name="Rochi L."/>
            <person name="Burguener G."/>
            <person name="Darino M."/>
            <person name="Turjanski A."/>
            <person name="Kreff E."/>
            <person name="Dieguez M.J."/>
            <person name="Sacco F."/>
        </authorList>
    </citation>
    <scope>NUCLEOTIDE SEQUENCE [LARGE SCALE GENOMIC DNA]</scope>
    <source>
        <strain evidence="21 22">RO10H11247</strain>
    </source>
</reference>
<evidence type="ECO:0000256" key="15">
    <source>
        <dbReference type="ARBA" id="ARBA00023136"/>
    </source>
</evidence>
<comment type="caution">
    <text evidence="21">The sequence shown here is derived from an EMBL/GenBank/DDBJ whole genome shotgun (WGS) entry which is preliminary data.</text>
</comment>
<dbReference type="OrthoDB" id="29460at2759"/>
<evidence type="ECO:0000256" key="1">
    <source>
        <dbReference type="ARBA" id="ARBA00004304"/>
    </source>
</evidence>
<name>A0A0L6UZN2_9BASI</name>
<sequence>MIVLVFALLVVCGLARWCSTASDEQLRLDDCRLTTKQGTHYDLNKLLQSGESWPVNLTTSRPTPPSTTIETILLSPCAKLPVDPSAQSCPDGTLVCLLVYNQLSFADRRLQQLIPLALDHPDPTVQVSTSDHNKQSLLVNMIGATYNHIQQTTVMRLICSAQADPPTTIYDPVKGALNITWTTPAACPSSQEPPSIGGSSHAFKNLLVFFVLLFLAYLVLGIWYNYNTYGLTGVDALPHKTFWEELPGRVVDLVHSLSRLFSSPRAAMAGGRADYTPL</sequence>
<dbReference type="GO" id="GO:0015031">
    <property type="term" value="P:protein transport"/>
    <property type="evidence" value="ECO:0007669"/>
    <property type="project" value="UniProtKB-KW"/>
</dbReference>
<evidence type="ECO:0000256" key="8">
    <source>
        <dbReference type="ARBA" id="ARBA00022692"/>
    </source>
</evidence>
<evidence type="ECO:0000256" key="12">
    <source>
        <dbReference type="ARBA" id="ARBA00023006"/>
    </source>
</evidence>
<proteinExistence type="inferred from homology"/>
<dbReference type="GO" id="GO:0030659">
    <property type="term" value="C:cytoplasmic vesicle membrane"/>
    <property type="evidence" value="ECO:0007669"/>
    <property type="project" value="UniProtKB-SubCell"/>
</dbReference>
<dbReference type="GO" id="GO:0031966">
    <property type="term" value="C:mitochondrial membrane"/>
    <property type="evidence" value="ECO:0007669"/>
    <property type="project" value="UniProtKB-SubCell"/>
</dbReference>
<dbReference type="SUPFAM" id="SSF50911">
    <property type="entry name" value="Mannose 6-phosphate receptor domain"/>
    <property type="match status" value="1"/>
</dbReference>
<dbReference type="EMBL" id="LAVV01008052">
    <property type="protein sequence ID" value="KNZ53939.1"/>
    <property type="molecule type" value="Genomic_DNA"/>
</dbReference>